<evidence type="ECO:0000256" key="1">
    <source>
        <dbReference type="SAM" id="Coils"/>
    </source>
</evidence>
<comment type="caution">
    <text evidence="2">The sequence shown here is derived from an EMBL/GenBank/DDBJ whole genome shotgun (WGS) entry which is preliminary data.</text>
</comment>
<evidence type="ECO:0000313" key="2">
    <source>
        <dbReference type="EMBL" id="KAK7723420.1"/>
    </source>
</evidence>
<dbReference type="Proteomes" id="UP001430848">
    <property type="component" value="Unassembled WGS sequence"/>
</dbReference>
<evidence type="ECO:0000313" key="3">
    <source>
        <dbReference type="Proteomes" id="UP001430848"/>
    </source>
</evidence>
<keyword evidence="3" id="KW-1185">Reference proteome</keyword>
<keyword evidence="1" id="KW-0175">Coiled coil</keyword>
<feature type="coiled-coil region" evidence="1">
    <location>
        <begin position="351"/>
        <end position="427"/>
    </location>
</feature>
<reference evidence="2 3" key="1">
    <citation type="submission" date="2024-02" db="EMBL/GenBank/DDBJ databases">
        <title>De novo assembly and annotation of 12 fungi associated with fruit tree decline syndrome in Ontario, Canada.</title>
        <authorList>
            <person name="Sulman M."/>
            <person name="Ellouze W."/>
            <person name="Ilyukhin E."/>
        </authorList>
    </citation>
    <scope>NUCLEOTIDE SEQUENCE [LARGE SCALE GENOMIC DNA]</scope>
    <source>
        <strain evidence="2 3">M169</strain>
    </source>
</reference>
<protein>
    <submittedName>
        <fullName evidence="2">Uncharacterized protein</fullName>
    </submittedName>
</protein>
<gene>
    <name evidence="2" type="ORF">SLS63_008832</name>
</gene>
<dbReference type="EMBL" id="JAKNSF020000060">
    <property type="protein sequence ID" value="KAK7723420.1"/>
    <property type="molecule type" value="Genomic_DNA"/>
</dbReference>
<organism evidence="2 3">
    <name type="scientific">Diaporthe eres</name>
    <name type="common">Phomopsis oblonga</name>
    <dbReference type="NCBI Taxonomy" id="83184"/>
    <lineage>
        <taxon>Eukaryota</taxon>
        <taxon>Fungi</taxon>
        <taxon>Dikarya</taxon>
        <taxon>Ascomycota</taxon>
        <taxon>Pezizomycotina</taxon>
        <taxon>Sordariomycetes</taxon>
        <taxon>Sordariomycetidae</taxon>
        <taxon>Diaporthales</taxon>
        <taxon>Diaporthaceae</taxon>
        <taxon>Diaporthe</taxon>
        <taxon>Diaporthe eres species complex</taxon>
    </lineage>
</organism>
<proteinExistence type="predicted"/>
<sequence>MAAQMPPQYTPSAEKPLMEGMRAKLVRALDENVSLFEIMLMMEDVVEDLSQVQGVSIANTLDSFKEGAPMMQMVSLLHYVNRKLLRSIVAGTLAYDLFQDPDLGANCQYNDNSSAGTYVVSLSIQGRQGKFLNIGELRRLAGLVERYAGAVQTWILNRQTWNMQDPSDVMKRNFIMKVDNMASRADAGGIPLFGTNRAAVEKCEELVKMFRRRAVTSLDIQNQGQTYQIQAPMMVGCTGETIAKRTKSHYPQMTAVNPLVPAASSLTLTTKTWGLTVSLLYYMGMKPEIVHVAALPFMYSADLPRTEILLTTLARSFVWQDGFNIIQGGGKSDSHSSDRGKAEEKNVCYARDFLKSNLSATLQRMQEIRNKIAIIKNLSQVNLDALEAEVTKLQAKESELELEVMQLNKVEAEFMKGHERMKEIEKEQDKQIQLWTAWNGLLDFKEKEGSF</sequence>
<accession>A0ABR1P1A6</accession>
<name>A0ABR1P1A6_DIAER</name>